<feature type="domain" description="C-type lectin" evidence="3">
    <location>
        <begin position="36"/>
        <end position="146"/>
    </location>
</feature>
<dbReference type="PANTHER" id="PTHR22803">
    <property type="entry name" value="MANNOSE, PHOSPHOLIPASE, LECTIN RECEPTOR RELATED"/>
    <property type="match status" value="1"/>
</dbReference>
<dbReference type="Pfam" id="PF00059">
    <property type="entry name" value="Lectin_C"/>
    <property type="match status" value="1"/>
</dbReference>
<dbReference type="CDD" id="cd00037">
    <property type="entry name" value="CLECT"/>
    <property type="match status" value="1"/>
</dbReference>
<dbReference type="EMBL" id="BMAT01008162">
    <property type="protein sequence ID" value="GFR79131.1"/>
    <property type="molecule type" value="Genomic_DNA"/>
</dbReference>
<keyword evidence="2" id="KW-0732">Signal</keyword>
<reference evidence="4 5" key="1">
    <citation type="journal article" date="2021" name="Elife">
        <title>Chloroplast acquisition without the gene transfer in kleptoplastic sea slugs, Plakobranchus ocellatus.</title>
        <authorList>
            <person name="Maeda T."/>
            <person name="Takahashi S."/>
            <person name="Yoshida T."/>
            <person name="Shimamura S."/>
            <person name="Takaki Y."/>
            <person name="Nagai Y."/>
            <person name="Toyoda A."/>
            <person name="Suzuki Y."/>
            <person name="Arimoto A."/>
            <person name="Ishii H."/>
            <person name="Satoh N."/>
            <person name="Nishiyama T."/>
            <person name="Hasebe M."/>
            <person name="Maruyama T."/>
            <person name="Minagawa J."/>
            <person name="Obokata J."/>
            <person name="Shigenobu S."/>
        </authorList>
    </citation>
    <scope>NUCLEOTIDE SEQUENCE [LARGE SCALE GENOMIC DNA]</scope>
</reference>
<proteinExistence type="predicted"/>
<keyword evidence="4" id="KW-0675">Receptor</keyword>
<dbReference type="AlphaFoldDB" id="A0AAV4G379"/>
<dbReference type="InterPro" id="IPR050111">
    <property type="entry name" value="C-type_lectin/snaclec_domain"/>
</dbReference>
<organism evidence="4 5">
    <name type="scientific">Elysia marginata</name>
    <dbReference type="NCBI Taxonomy" id="1093978"/>
    <lineage>
        <taxon>Eukaryota</taxon>
        <taxon>Metazoa</taxon>
        <taxon>Spiralia</taxon>
        <taxon>Lophotrochozoa</taxon>
        <taxon>Mollusca</taxon>
        <taxon>Gastropoda</taxon>
        <taxon>Heterobranchia</taxon>
        <taxon>Euthyneura</taxon>
        <taxon>Panpulmonata</taxon>
        <taxon>Sacoglossa</taxon>
        <taxon>Placobranchoidea</taxon>
        <taxon>Plakobranchidae</taxon>
        <taxon>Elysia</taxon>
    </lineage>
</organism>
<dbReference type="PROSITE" id="PS50041">
    <property type="entry name" value="C_TYPE_LECTIN_2"/>
    <property type="match status" value="1"/>
</dbReference>
<dbReference type="SMART" id="SM00034">
    <property type="entry name" value="CLECT"/>
    <property type="match status" value="1"/>
</dbReference>
<dbReference type="Proteomes" id="UP000762676">
    <property type="component" value="Unassembled WGS sequence"/>
</dbReference>
<name>A0AAV4G379_9GAST</name>
<feature type="region of interest" description="Disordered" evidence="1">
    <location>
        <begin position="153"/>
        <end position="179"/>
    </location>
</feature>
<accession>A0AAV4G379</accession>
<dbReference type="InterPro" id="IPR016187">
    <property type="entry name" value="CTDL_fold"/>
</dbReference>
<keyword evidence="5" id="KW-1185">Reference proteome</keyword>
<dbReference type="InterPro" id="IPR016186">
    <property type="entry name" value="C-type_lectin-like/link_sf"/>
</dbReference>
<dbReference type="InterPro" id="IPR001304">
    <property type="entry name" value="C-type_lectin-like"/>
</dbReference>
<protein>
    <submittedName>
        <fullName evidence="4">Asialoglycoprotein receptor 2</fullName>
    </submittedName>
</protein>
<feature type="chain" id="PRO_5043730326" evidence="2">
    <location>
        <begin position="23"/>
        <end position="236"/>
    </location>
</feature>
<sequence length="236" mass="26476">MHVHRIVTGFLWFGLLYIGGDASQGTCETDWISIPDSGSCIQLFKHPPNSWTGARNFCQKKGGDLLKIQDSKMNTYVADKVPSRFTYTIGIRRKNNQFFWLDETSKANYVKTPPYPPGDTDDCGSLAHDGNWYFNSCSQPLAYICEKPKAAMPNPNEKHSVGDTSRQPTPKQKTPTNKLGRKAVEKVIKNRMANDNKPNIAIARSTAYPPSAANTLSESYAQIQLFYWLIFGLFAL</sequence>
<evidence type="ECO:0000256" key="1">
    <source>
        <dbReference type="SAM" id="MobiDB-lite"/>
    </source>
</evidence>
<comment type="caution">
    <text evidence="4">The sequence shown here is derived from an EMBL/GenBank/DDBJ whole genome shotgun (WGS) entry which is preliminary data.</text>
</comment>
<evidence type="ECO:0000313" key="5">
    <source>
        <dbReference type="Proteomes" id="UP000762676"/>
    </source>
</evidence>
<dbReference type="SUPFAM" id="SSF56436">
    <property type="entry name" value="C-type lectin-like"/>
    <property type="match status" value="1"/>
</dbReference>
<evidence type="ECO:0000256" key="2">
    <source>
        <dbReference type="SAM" id="SignalP"/>
    </source>
</evidence>
<feature type="compositionally biased region" description="Polar residues" evidence="1">
    <location>
        <begin position="162"/>
        <end position="177"/>
    </location>
</feature>
<gene>
    <name evidence="4" type="ORF">ElyMa_004012300</name>
</gene>
<feature type="signal peptide" evidence="2">
    <location>
        <begin position="1"/>
        <end position="22"/>
    </location>
</feature>
<evidence type="ECO:0000259" key="3">
    <source>
        <dbReference type="PROSITE" id="PS50041"/>
    </source>
</evidence>
<dbReference type="Gene3D" id="3.10.100.10">
    <property type="entry name" value="Mannose-Binding Protein A, subunit A"/>
    <property type="match status" value="1"/>
</dbReference>
<evidence type="ECO:0000313" key="4">
    <source>
        <dbReference type="EMBL" id="GFR79131.1"/>
    </source>
</evidence>